<dbReference type="KEGG" id="rhox:RBB84_02485"/>
<dbReference type="SUPFAM" id="SSF46955">
    <property type="entry name" value="Putative DNA-binding domain"/>
    <property type="match status" value="1"/>
</dbReference>
<evidence type="ECO:0000313" key="2">
    <source>
        <dbReference type="EMBL" id="XBW04867.1"/>
    </source>
</evidence>
<proteinExistence type="predicted"/>
<dbReference type="AlphaFoldDB" id="A0AAU7V097"/>
<reference evidence="2" key="1">
    <citation type="submission" date="2023-08" db="EMBL/GenBank/DDBJ databases">
        <title>The novel hydrolase IpcH responsible for the initial isoprocarb degradation step in Rhodococcus sp. D-6.</title>
        <authorList>
            <person name="Zhu Q."/>
        </authorList>
    </citation>
    <scope>NUCLEOTIDE SEQUENCE</scope>
    <source>
        <strain evidence="2">D-6</strain>
    </source>
</reference>
<name>A0AAU7V097_9NOCA</name>
<dbReference type="InterPro" id="IPR009061">
    <property type="entry name" value="DNA-bd_dom_put_sf"/>
</dbReference>
<sequence>MSNADALRIDLMTHELLTTEEAAALLRSTPGALAAMRYRGGGPRWRRHGRRVLYARADLAAYLSQSYVSTAEYCA</sequence>
<accession>A0AAU7V097</accession>
<dbReference type="RefSeq" id="WP_064255874.1">
    <property type="nucleotide sequence ID" value="NZ_CP132970.1"/>
</dbReference>
<dbReference type="InterPro" id="IPR041657">
    <property type="entry name" value="HTH_17"/>
</dbReference>
<gene>
    <name evidence="2" type="ORF">RBB84_02485</name>
</gene>
<evidence type="ECO:0000259" key="1">
    <source>
        <dbReference type="Pfam" id="PF12728"/>
    </source>
</evidence>
<dbReference type="EMBL" id="CP132970">
    <property type="protein sequence ID" value="XBW04867.1"/>
    <property type="molecule type" value="Genomic_DNA"/>
</dbReference>
<feature type="domain" description="Helix-turn-helix" evidence="1">
    <location>
        <begin position="16"/>
        <end position="65"/>
    </location>
</feature>
<protein>
    <submittedName>
        <fullName evidence="2">Helix-turn-helix domain-containing protein</fullName>
    </submittedName>
</protein>
<organism evidence="2">
    <name type="scientific">Rhodococcus sp. D-6</name>
    <dbReference type="NCBI Taxonomy" id="1387842"/>
    <lineage>
        <taxon>Bacteria</taxon>
        <taxon>Bacillati</taxon>
        <taxon>Actinomycetota</taxon>
        <taxon>Actinomycetes</taxon>
        <taxon>Mycobacteriales</taxon>
        <taxon>Nocardiaceae</taxon>
        <taxon>Rhodococcus</taxon>
    </lineage>
</organism>
<dbReference type="Pfam" id="PF12728">
    <property type="entry name" value="HTH_17"/>
    <property type="match status" value="1"/>
</dbReference>